<keyword evidence="1" id="KW-0812">Transmembrane</keyword>
<dbReference type="EnsemblPlants" id="Pp3c27_4260V3.2">
    <property type="protein sequence ID" value="Pp3c27_4260V3.2"/>
    <property type="gene ID" value="Pp3c27_4260"/>
</dbReference>
<evidence type="ECO:0000313" key="4">
    <source>
        <dbReference type="Proteomes" id="UP000006727"/>
    </source>
</evidence>
<feature type="transmembrane region" description="Helical" evidence="1">
    <location>
        <begin position="164"/>
        <end position="187"/>
    </location>
</feature>
<dbReference type="GO" id="GO:0045037">
    <property type="term" value="P:protein import into chloroplast stroma"/>
    <property type="evidence" value="ECO:0000318"/>
    <property type="project" value="GO_Central"/>
</dbReference>
<name>A0A2K1IAM2_PHYPA</name>
<proteinExistence type="predicted"/>
<dbReference type="GeneID" id="112278272"/>
<evidence type="ECO:0000256" key="1">
    <source>
        <dbReference type="SAM" id="Phobius"/>
    </source>
</evidence>
<dbReference type="PaxDb" id="3218-PP1S54_55V6.1"/>
<dbReference type="Proteomes" id="UP000006727">
    <property type="component" value="Chromosome 27"/>
</dbReference>
<organism evidence="2">
    <name type="scientific">Physcomitrium patens</name>
    <name type="common">Spreading-leaved earth moss</name>
    <name type="synonym">Physcomitrella patens</name>
    <dbReference type="NCBI Taxonomy" id="3218"/>
    <lineage>
        <taxon>Eukaryota</taxon>
        <taxon>Viridiplantae</taxon>
        <taxon>Streptophyta</taxon>
        <taxon>Embryophyta</taxon>
        <taxon>Bryophyta</taxon>
        <taxon>Bryophytina</taxon>
        <taxon>Bryopsida</taxon>
        <taxon>Funariidae</taxon>
        <taxon>Funariales</taxon>
        <taxon>Funariaceae</taxon>
        <taxon>Physcomitrium</taxon>
    </lineage>
</organism>
<reference evidence="2 4" key="1">
    <citation type="journal article" date="2008" name="Science">
        <title>The Physcomitrella genome reveals evolutionary insights into the conquest of land by plants.</title>
        <authorList>
            <person name="Rensing S."/>
            <person name="Lang D."/>
            <person name="Zimmer A."/>
            <person name="Terry A."/>
            <person name="Salamov A."/>
            <person name="Shapiro H."/>
            <person name="Nishiyama T."/>
            <person name="Perroud P.-F."/>
            <person name="Lindquist E."/>
            <person name="Kamisugi Y."/>
            <person name="Tanahashi T."/>
            <person name="Sakakibara K."/>
            <person name="Fujita T."/>
            <person name="Oishi K."/>
            <person name="Shin-I T."/>
            <person name="Kuroki Y."/>
            <person name="Toyoda A."/>
            <person name="Suzuki Y."/>
            <person name="Hashimoto A."/>
            <person name="Yamaguchi K."/>
            <person name="Sugano A."/>
            <person name="Kohara Y."/>
            <person name="Fujiyama A."/>
            <person name="Anterola A."/>
            <person name="Aoki S."/>
            <person name="Ashton N."/>
            <person name="Barbazuk W.B."/>
            <person name="Barker E."/>
            <person name="Bennetzen J."/>
            <person name="Bezanilla M."/>
            <person name="Blankenship R."/>
            <person name="Cho S.H."/>
            <person name="Dutcher S."/>
            <person name="Estelle M."/>
            <person name="Fawcett J.A."/>
            <person name="Gundlach H."/>
            <person name="Hanada K."/>
            <person name="Heyl A."/>
            <person name="Hicks K.A."/>
            <person name="Hugh J."/>
            <person name="Lohr M."/>
            <person name="Mayer K."/>
            <person name="Melkozernov A."/>
            <person name="Murata T."/>
            <person name="Nelson D."/>
            <person name="Pils B."/>
            <person name="Prigge M."/>
            <person name="Reiss B."/>
            <person name="Renner T."/>
            <person name="Rombauts S."/>
            <person name="Rushton P."/>
            <person name="Sanderfoot A."/>
            <person name="Schween G."/>
            <person name="Shiu S.-H."/>
            <person name="Stueber K."/>
            <person name="Theodoulou F.L."/>
            <person name="Tu H."/>
            <person name="Van de Peer Y."/>
            <person name="Verrier P.J."/>
            <person name="Waters E."/>
            <person name="Wood A."/>
            <person name="Yang L."/>
            <person name="Cove D."/>
            <person name="Cuming A."/>
            <person name="Hasebe M."/>
            <person name="Lucas S."/>
            <person name="Mishler D.B."/>
            <person name="Reski R."/>
            <person name="Grigoriev I."/>
            <person name="Quatrano R.S."/>
            <person name="Boore J.L."/>
        </authorList>
    </citation>
    <scope>NUCLEOTIDE SEQUENCE [LARGE SCALE GENOMIC DNA]</scope>
    <source>
        <strain evidence="3 4">cv. Gransden 2004</strain>
    </source>
</reference>
<dbReference type="PANTHER" id="PTHR34548">
    <property type="entry name" value="PROTEIN TIC 21, CHLOROPLASTIC"/>
    <property type="match status" value="1"/>
</dbReference>
<evidence type="ECO:0008006" key="5">
    <source>
        <dbReference type="Google" id="ProtNLM"/>
    </source>
</evidence>
<feature type="transmembrane region" description="Helical" evidence="1">
    <location>
        <begin position="260"/>
        <end position="285"/>
    </location>
</feature>
<dbReference type="STRING" id="3218.A0A2K1IAM2"/>
<evidence type="ECO:0000313" key="2">
    <source>
        <dbReference type="EMBL" id="PNR26332.1"/>
    </source>
</evidence>
<dbReference type="EMBL" id="ABEU02000027">
    <property type="protein sequence ID" value="PNR26332.1"/>
    <property type="molecule type" value="Genomic_DNA"/>
</dbReference>
<dbReference type="Pfam" id="PF12263">
    <property type="entry name" value="DUF3611"/>
    <property type="match status" value="1"/>
</dbReference>
<reference evidence="2 4" key="2">
    <citation type="journal article" date="2018" name="Plant J.">
        <title>The Physcomitrella patens chromosome-scale assembly reveals moss genome structure and evolution.</title>
        <authorList>
            <person name="Lang D."/>
            <person name="Ullrich K.K."/>
            <person name="Murat F."/>
            <person name="Fuchs J."/>
            <person name="Jenkins J."/>
            <person name="Haas F.B."/>
            <person name="Piednoel M."/>
            <person name="Gundlach H."/>
            <person name="Van Bel M."/>
            <person name="Meyberg R."/>
            <person name="Vives C."/>
            <person name="Morata J."/>
            <person name="Symeonidi A."/>
            <person name="Hiss M."/>
            <person name="Muchero W."/>
            <person name="Kamisugi Y."/>
            <person name="Saleh O."/>
            <person name="Blanc G."/>
            <person name="Decker E.L."/>
            <person name="van Gessel N."/>
            <person name="Grimwood J."/>
            <person name="Hayes R.D."/>
            <person name="Graham S.W."/>
            <person name="Gunter L.E."/>
            <person name="McDaniel S.F."/>
            <person name="Hoernstein S.N.W."/>
            <person name="Larsson A."/>
            <person name="Li F.W."/>
            <person name="Perroud P.F."/>
            <person name="Phillips J."/>
            <person name="Ranjan P."/>
            <person name="Rokshar D.S."/>
            <person name="Rothfels C.J."/>
            <person name="Schneider L."/>
            <person name="Shu S."/>
            <person name="Stevenson D.W."/>
            <person name="Thummler F."/>
            <person name="Tillich M."/>
            <person name="Villarreal Aguilar J.C."/>
            <person name="Widiez T."/>
            <person name="Wong G.K."/>
            <person name="Wymore A."/>
            <person name="Zhang Y."/>
            <person name="Zimmer A.D."/>
            <person name="Quatrano R.S."/>
            <person name="Mayer K.F.X."/>
            <person name="Goodstein D."/>
            <person name="Casacuberta J.M."/>
            <person name="Vandepoele K."/>
            <person name="Reski R."/>
            <person name="Cuming A.C."/>
            <person name="Tuskan G.A."/>
            <person name="Maumus F."/>
            <person name="Salse J."/>
            <person name="Schmutz J."/>
            <person name="Rensing S.A."/>
        </authorList>
    </citation>
    <scope>NUCLEOTIDE SEQUENCE [LARGE SCALE GENOMIC DNA]</scope>
    <source>
        <strain evidence="3 4">cv. Gransden 2004</strain>
    </source>
</reference>
<dbReference type="EnsemblPlants" id="Pp3c27_4260V3.1">
    <property type="protein sequence ID" value="Pp3c27_4260V3.1"/>
    <property type="gene ID" value="Pp3c27_4260"/>
</dbReference>
<dbReference type="InterPro" id="IPR022051">
    <property type="entry name" value="DUF3611"/>
</dbReference>
<dbReference type="RefSeq" id="XP_024367286.1">
    <property type="nucleotide sequence ID" value="XM_024511518.2"/>
</dbReference>
<dbReference type="AlphaFoldDB" id="A0A2K1IAM2"/>
<dbReference type="GO" id="GO:0005375">
    <property type="term" value="F:copper ion transmembrane transporter activity"/>
    <property type="evidence" value="ECO:0000318"/>
    <property type="project" value="GO_Central"/>
</dbReference>
<dbReference type="GO" id="GO:0031897">
    <property type="term" value="C:Tic complex"/>
    <property type="evidence" value="ECO:0000318"/>
    <property type="project" value="GO_Central"/>
</dbReference>
<reference evidence="3" key="3">
    <citation type="submission" date="2020-12" db="UniProtKB">
        <authorList>
            <consortium name="EnsemblPlants"/>
        </authorList>
    </citation>
    <scope>IDENTIFICATION</scope>
</reference>
<dbReference type="GO" id="GO:0005381">
    <property type="term" value="F:iron ion transmembrane transporter activity"/>
    <property type="evidence" value="ECO:0000318"/>
    <property type="project" value="GO_Central"/>
</dbReference>
<dbReference type="OrthoDB" id="5900at2759"/>
<keyword evidence="1" id="KW-0472">Membrane</keyword>
<gene>
    <name evidence="3" type="primary">LOC112278272</name>
    <name evidence="2" type="ORF">PHYPA_030907</name>
</gene>
<dbReference type="PANTHER" id="PTHR34548:SF2">
    <property type="entry name" value="PROTEIN TIC 21, CHLOROPLASTIC"/>
    <property type="match status" value="1"/>
</dbReference>
<accession>A0A2K1IAM2</accession>
<dbReference type="Gramene" id="Pp3c27_4260V3.2">
    <property type="protein sequence ID" value="Pp3c27_4260V3.2"/>
    <property type="gene ID" value="Pp3c27_4260"/>
</dbReference>
<evidence type="ECO:0000313" key="3">
    <source>
        <dbReference type="EnsemblPlants" id="Pp3c27_4260V3.1"/>
    </source>
</evidence>
<keyword evidence="1" id="KW-1133">Transmembrane helix</keyword>
<dbReference type="Gramene" id="Pp3c27_4260V3.1">
    <property type="protein sequence ID" value="Pp3c27_4260V3.1"/>
    <property type="gene ID" value="Pp3c27_4260"/>
</dbReference>
<feature type="transmembrane region" description="Helical" evidence="1">
    <location>
        <begin position="136"/>
        <end position="158"/>
    </location>
</feature>
<keyword evidence="4" id="KW-1185">Reference proteome</keyword>
<feature type="transmembrane region" description="Helical" evidence="1">
    <location>
        <begin position="217"/>
        <end position="240"/>
    </location>
</feature>
<sequence>MPFAVHACVQGRVVVPNPSASSLLNLRHQVGTRACAPSGTLRVLEAGVRFSGARRLSCARTLSSLQFLAPGLEGLELPPKPHALWGGRSTSARAEPGAGAFNQGGFEKDEAAKIAQVARRLERTAGHFKRFGSLGFWGQLVCTVVAAVILAFSVVITGQATSPVSIYLTAGGIAAAFLSVFWSFGYIRLAQKLRETIGTPTKAPPRAQVVKNLRNGIIINLLGMGATLLGLQATVGVLVAKALTSSSTPYLQGAPSGYSPVLALDVFLVQASGNAILSHFLGLLFSLELLRSVTLQQPPSEPKLA</sequence>
<protein>
    <recommendedName>
        <fullName evidence="5">Protein TIC 21, chloroplastic</fullName>
    </recommendedName>
</protein>